<accession>A0A0X2NJ63</accession>
<feature type="transmembrane region" description="Helical" evidence="5">
    <location>
        <begin position="130"/>
        <end position="150"/>
    </location>
</feature>
<feature type="transmembrane region" description="Helical" evidence="5">
    <location>
        <begin position="73"/>
        <end position="92"/>
    </location>
</feature>
<feature type="transmembrane region" description="Helical" evidence="5">
    <location>
        <begin position="384"/>
        <end position="402"/>
    </location>
</feature>
<keyword evidence="2 5" id="KW-0812">Transmembrane</keyword>
<evidence type="ECO:0000313" key="8">
    <source>
        <dbReference type="Proteomes" id="UP000182498"/>
    </source>
</evidence>
<keyword evidence="8" id="KW-1185">Reference proteome</keyword>
<feature type="transmembrane region" description="Helical" evidence="5">
    <location>
        <begin position="334"/>
        <end position="353"/>
    </location>
</feature>
<dbReference type="InterPro" id="IPR049453">
    <property type="entry name" value="Memb_transporter_dom"/>
</dbReference>
<dbReference type="Proteomes" id="UP000182498">
    <property type="component" value="Unassembled WGS sequence"/>
</dbReference>
<dbReference type="Pfam" id="PF13515">
    <property type="entry name" value="FUSC_2"/>
    <property type="match status" value="1"/>
</dbReference>
<name>A0A0X2NJ63_9CORY</name>
<feature type="transmembrane region" description="Helical" evidence="5">
    <location>
        <begin position="6"/>
        <end position="29"/>
    </location>
</feature>
<organism evidence="7 8">
    <name type="scientific">Corynebacterium variabile</name>
    <dbReference type="NCBI Taxonomy" id="1727"/>
    <lineage>
        <taxon>Bacteria</taxon>
        <taxon>Bacillati</taxon>
        <taxon>Actinomycetota</taxon>
        <taxon>Actinomycetes</taxon>
        <taxon>Mycobacteriales</taxon>
        <taxon>Corynebacteriaceae</taxon>
        <taxon>Corynebacterium</taxon>
    </lineage>
</organism>
<feature type="transmembrane region" description="Helical" evidence="5">
    <location>
        <begin position="41"/>
        <end position="67"/>
    </location>
</feature>
<sequence length="542" mass="58257">MAIPAGIALLLGYEQQMLLITGGSFAVIYGEGHPFRSRLKIMVTAGLLLSLGQMAGAFVGSVVWPAIDAGGSDWWTLLIALYATAVSTVVVFMQNALRLPPPGGFFIIMVSGGATMVAKQGMNPVEVGGWALLGAATATVIGMLPALWGLHRPEITAVERLEKAVASYAADPAPTVARTHQVETLLVTTWYILFDAGHARGGESTSRVVPSESTTLSEELVQRTLTAHVRLARSNPSVGRRDDSAAEELTDTPNYIDLSRHTVPLARPSIRYRVYRSLHWYSQATMASIKVTVACLGAGVLGIACGFDRPDWAVLSAMLVLQWGPERRSGTIRGLHRVIGSVVGVGIFAVLHLLGVHDWTLLLALAACQFFAEVFVVKNYALTVMVSTSLALLMGGAIHLPLGEVVSARWAEIGLATVCSLAVLWLYPRVAAVRHAQRLVNRSFEAMGALLGELMTASSVQEDLSQRRDLQYELLSERRAAQSVALDAAGFAGLHWPRHLAIQRAGYRLLDFCTDAGDRTASPEEITRLAATVKDARETTAS</sequence>
<evidence type="ECO:0000256" key="3">
    <source>
        <dbReference type="ARBA" id="ARBA00022989"/>
    </source>
</evidence>
<dbReference type="GO" id="GO:0016020">
    <property type="term" value="C:membrane"/>
    <property type="evidence" value="ECO:0007669"/>
    <property type="project" value="UniProtKB-SubCell"/>
</dbReference>
<reference evidence="8" key="1">
    <citation type="submission" date="2015-11" db="EMBL/GenBank/DDBJ databases">
        <authorList>
            <person name="Dugat-Bony E."/>
        </authorList>
    </citation>
    <scope>NUCLEOTIDE SEQUENCE [LARGE SCALE GENOMIC DNA]</scope>
    <source>
        <strain evidence="8">Mu292</strain>
    </source>
</reference>
<feature type="transmembrane region" description="Helical" evidence="5">
    <location>
        <begin position="359"/>
        <end position="377"/>
    </location>
</feature>
<dbReference type="AlphaFoldDB" id="A0A0X2NJ63"/>
<evidence type="ECO:0000256" key="1">
    <source>
        <dbReference type="ARBA" id="ARBA00004141"/>
    </source>
</evidence>
<gene>
    <name evidence="7" type="ORF">CVAR292_00115</name>
</gene>
<dbReference type="EMBL" id="FAUH01000001">
    <property type="protein sequence ID" value="CUU64811.1"/>
    <property type="molecule type" value="Genomic_DNA"/>
</dbReference>
<proteinExistence type="predicted"/>
<protein>
    <submittedName>
        <fullName evidence="7">Fusaric acid resistance protein-like</fullName>
    </submittedName>
</protein>
<feature type="transmembrane region" description="Helical" evidence="5">
    <location>
        <begin position="99"/>
        <end position="118"/>
    </location>
</feature>
<dbReference type="OrthoDB" id="4989419at2"/>
<feature type="transmembrane region" description="Helical" evidence="5">
    <location>
        <begin position="408"/>
        <end position="427"/>
    </location>
</feature>
<evidence type="ECO:0000313" key="7">
    <source>
        <dbReference type="EMBL" id="CUU64811.1"/>
    </source>
</evidence>
<keyword evidence="4 5" id="KW-0472">Membrane</keyword>
<evidence type="ECO:0000256" key="5">
    <source>
        <dbReference type="SAM" id="Phobius"/>
    </source>
</evidence>
<comment type="subcellular location">
    <subcellularLocation>
        <location evidence="1">Membrane</location>
        <topology evidence="1">Multi-pass membrane protein</topology>
    </subcellularLocation>
</comment>
<keyword evidence="3 5" id="KW-1133">Transmembrane helix</keyword>
<evidence type="ECO:0000259" key="6">
    <source>
        <dbReference type="Pfam" id="PF13515"/>
    </source>
</evidence>
<evidence type="ECO:0000256" key="4">
    <source>
        <dbReference type="ARBA" id="ARBA00023136"/>
    </source>
</evidence>
<feature type="domain" description="Integral membrane bound transporter" evidence="6">
    <location>
        <begin position="300"/>
        <end position="423"/>
    </location>
</feature>
<evidence type="ECO:0000256" key="2">
    <source>
        <dbReference type="ARBA" id="ARBA00022692"/>
    </source>
</evidence>